<evidence type="ECO:0000256" key="1">
    <source>
        <dbReference type="SAM" id="MobiDB-lite"/>
    </source>
</evidence>
<evidence type="ECO:0000313" key="2">
    <source>
        <dbReference type="EMBL" id="KJE20100.1"/>
    </source>
</evidence>
<dbReference type="PATRIC" id="fig|1502723.3.peg.6199"/>
<proteinExistence type="predicted"/>
<dbReference type="RefSeq" id="WP_044888052.1">
    <property type="nucleotide sequence ID" value="NZ_JYFN01000071.1"/>
</dbReference>
<protein>
    <submittedName>
        <fullName evidence="2">Uncharacterized protein</fullName>
    </submittedName>
</protein>
<name>A0A0D8B7L2_9ACTN</name>
<dbReference type="EMBL" id="JYFN01000071">
    <property type="protein sequence ID" value="KJE20100.1"/>
    <property type="molecule type" value="Genomic_DNA"/>
</dbReference>
<comment type="caution">
    <text evidence="2">The sequence shown here is derived from an EMBL/GenBank/DDBJ whole genome shotgun (WGS) entry which is preliminary data.</text>
</comment>
<feature type="compositionally biased region" description="Low complexity" evidence="1">
    <location>
        <begin position="73"/>
        <end position="84"/>
    </location>
</feature>
<dbReference type="Proteomes" id="UP000032545">
    <property type="component" value="Unassembled WGS sequence"/>
</dbReference>
<accession>A0A0D8B7L2</accession>
<feature type="region of interest" description="Disordered" evidence="1">
    <location>
        <begin position="70"/>
        <end position="103"/>
    </location>
</feature>
<keyword evidence="3" id="KW-1185">Reference proteome</keyword>
<dbReference type="OrthoDB" id="10003225at2"/>
<dbReference type="AlphaFoldDB" id="A0A0D8B7L2"/>
<reference evidence="3" key="1">
    <citation type="submission" date="2015-02" db="EMBL/GenBank/DDBJ databases">
        <title>Draft Genome of Frankia sp. CpI1-S.</title>
        <authorList>
            <person name="Oshone R.T."/>
            <person name="Ngom M."/>
            <person name="Ghodhbane-Gtari F."/>
            <person name="Gtari M."/>
            <person name="Morris K."/>
            <person name="Thomas K."/>
            <person name="Sen A."/>
            <person name="Tisa L.S."/>
        </authorList>
    </citation>
    <scope>NUCLEOTIDE SEQUENCE [LARGE SCALE GENOMIC DNA]</scope>
    <source>
        <strain evidence="3">CpI1-S</strain>
    </source>
</reference>
<sequence length="103" mass="11276">MTRPPSRGRRSQFLVQNRAALLRLSARPPQVPAGRLTDEQERTFRARTRRVGMIGVWYAAAAAELHRSDRRPAGIGLPPAAAGADRSETDGPTAAWWGRCVDG</sequence>
<gene>
    <name evidence="2" type="ORF">FF36_05591</name>
</gene>
<reference evidence="2 3" key="2">
    <citation type="journal article" date="2016" name="Genome Announc.">
        <title>Permanent Draft Genome Sequences for Two Variants of Frankia sp. Strain CpI1, the First Frankia Strain Isolated from Root Nodules of Comptonia peregrina.</title>
        <authorList>
            <person name="Oshone R."/>
            <person name="Hurst S.G.IV."/>
            <person name="Abebe-Akele F."/>
            <person name="Simpson S."/>
            <person name="Morris K."/>
            <person name="Thomas W.K."/>
            <person name="Tisa L.S."/>
        </authorList>
    </citation>
    <scope>NUCLEOTIDE SEQUENCE [LARGE SCALE GENOMIC DNA]</scope>
    <source>
        <strain evidence="3">CpI1-S</strain>
    </source>
</reference>
<organism evidence="2 3">
    <name type="scientific">Frankia torreyi</name>
    <dbReference type="NCBI Taxonomy" id="1856"/>
    <lineage>
        <taxon>Bacteria</taxon>
        <taxon>Bacillati</taxon>
        <taxon>Actinomycetota</taxon>
        <taxon>Actinomycetes</taxon>
        <taxon>Frankiales</taxon>
        <taxon>Frankiaceae</taxon>
        <taxon>Frankia</taxon>
    </lineage>
</organism>
<evidence type="ECO:0000313" key="3">
    <source>
        <dbReference type="Proteomes" id="UP000032545"/>
    </source>
</evidence>